<keyword evidence="2" id="KW-1185">Reference proteome</keyword>
<dbReference type="EMBL" id="JAMSHJ010000003">
    <property type="protein sequence ID" value="KAI5429191.1"/>
    <property type="molecule type" value="Genomic_DNA"/>
</dbReference>
<protein>
    <recommendedName>
        <fullName evidence="3">RNA-directed DNA polymerase, eukaryota, reverse transcriptase zinc-binding domain protein</fullName>
    </recommendedName>
</protein>
<dbReference type="Proteomes" id="UP001058974">
    <property type="component" value="Chromosome 3"/>
</dbReference>
<evidence type="ECO:0008006" key="3">
    <source>
        <dbReference type="Google" id="ProtNLM"/>
    </source>
</evidence>
<evidence type="ECO:0000313" key="1">
    <source>
        <dbReference type="EMBL" id="KAI5429191.1"/>
    </source>
</evidence>
<organism evidence="1 2">
    <name type="scientific">Pisum sativum</name>
    <name type="common">Garden pea</name>
    <name type="synonym">Lathyrus oleraceus</name>
    <dbReference type="NCBI Taxonomy" id="3888"/>
    <lineage>
        <taxon>Eukaryota</taxon>
        <taxon>Viridiplantae</taxon>
        <taxon>Streptophyta</taxon>
        <taxon>Embryophyta</taxon>
        <taxon>Tracheophyta</taxon>
        <taxon>Spermatophyta</taxon>
        <taxon>Magnoliopsida</taxon>
        <taxon>eudicotyledons</taxon>
        <taxon>Gunneridae</taxon>
        <taxon>Pentapetalae</taxon>
        <taxon>rosids</taxon>
        <taxon>fabids</taxon>
        <taxon>Fabales</taxon>
        <taxon>Fabaceae</taxon>
        <taxon>Papilionoideae</taxon>
        <taxon>50 kb inversion clade</taxon>
        <taxon>NPAAA clade</taxon>
        <taxon>Hologalegina</taxon>
        <taxon>IRL clade</taxon>
        <taxon>Fabeae</taxon>
        <taxon>Lathyrus</taxon>
    </lineage>
</organism>
<comment type="caution">
    <text evidence="1">The sequence shown here is derived from an EMBL/GenBank/DDBJ whole genome shotgun (WGS) entry which is preliminary data.</text>
</comment>
<evidence type="ECO:0000313" key="2">
    <source>
        <dbReference type="Proteomes" id="UP001058974"/>
    </source>
</evidence>
<name>A0A9D4XXC3_PEA</name>
<dbReference type="AlphaFoldDB" id="A0A9D4XXC3"/>
<accession>A0A9D4XXC3</accession>
<reference evidence="1 2" key="1">
    <citation type="journal article" date="2022" name="Nat. Genet.">
        <title>Improved pea reference genome and pan-genome highlight genomic features and evolutionary characteristics.</title>
        <authorList>
            <person name="Yang T."/>
            <person name="Liu R."/>
            <person name="Luo Y."/>
            <person name="Hu S."/>
            <person name="Wang D."/>
            <person name="Wang C."/>
            <person name="Pandey M.K."/>
            <person name="Ge S."/>
            <person name="Xu Q."/>
            <person name="Li N."/>
            <person name="Li G."/>
            <person name="Huang Y."/>
            <person name="Saxena R.K."/>
            <person name="Ji Y."/>
            <person name="Li M."/>
            <person name="Yan X."/>
            <person name="He Y."/>
            <person name="Liu Y."/>
            <person name="Wang X."/>
            <person name="Xiang C."/>
            <person name="Varshney R.K."/>
            <person name="Ding H."/>
            <person name="Gao S."/>
            <person name="Zong X."/>
        </authorList>
    </citation>
    <scope>NUCLEOTIDE SEQUENCE [LARGE SCALE GENOMIC DNA]</scope>
    <source>
        <strain evidence="1 2">cv. Zhongwan 6</strain>
    </source>
</reference>
<dbReference type="Gramene" id="Psat03G0397900-T1">
    <property type="protein sequence ID" value="KAI5429191.1"/>
    <property type="gene ID" value="KIW84_033979"/>
</dbReference>
<proteinExistence type="predicted"/>
<gene>
    <name evidence="1" type="ORF">KIW84_033979</name>
</gene>
<sequence length="172" mass="20194">MNVLDFEVANDVVFDDKEMMHKRSLSTSRVWHYSFEKESIRRQKARLKWLVEGDSNSKKFHKAMKQRFKRNFLLGINSANGWLDKLHDKVDMDMLEEPAVISESVGDKIIGLYRFNLCFYKACWDIVKVDLLRVVEEFYCVSCMPKAITTSFLASIPKVDNPLDLDDFRPIF</sequence>